<feature type="transmembrane region" description="Helical" evidence="8">
    <location>
        <begin position="303"/>
        <end position="319"/>
    </location>
</feature>
<reference evidence="9 10" key="1">
    <citation type="submission" date="2020-04" db="EMBL/GenBank/DDBJ databases">
        <title>Gordonia sp. nov. TBRC 11910.</title>
        <authorList>
            <person name="Suriyachadkun C."/>
        </authorList>
    </citation>
    <scope>NUCLEOTIDE SEQUENCE [LARGE SCALE GENOMIC DNA]</scope>
    <source>
        <strain evidence="9 10">TBRC 11910</strain>
    </source>
</reference>
<feature type="transmembrane region" description="Helical" evidence="8">
    <location>
        <begin position="325"/>
        <end position="342"/>
    </location>
</feature>
<evidence type="ECO:0000256" key="2">
    <source>
        <dbReference type="ARBA" id="ARBA00022475"/>
    </source>
</evidence>
<gene>
    <name evidence="9" type="ORF">HH308_28250</name>
</gene>
<evidence type="ECO:0000313" key="10">
    <source>
        <dbReference type="Proteomes" id="UP000550729"/>
    </source>
</evidence>
<feature type="transmembrane region" description="Helical" evidence="8">
    <location>
        <begin position="213"/>
        <end position="233"/>
    </location>
</feature>
<dbReference type="Pfam" id="PF09594">
    <property type="entry name" value="GT87"/>
    <property type="match status" value="1"/>
</dbReference>
<dbReference type="RefSeq" id="WP_170197620.1">
    <property type="nucleotide sequence ID" value="NZ_JABBNB010000051.1"/>
</dbReference>
<feature type="transmembrane region" description="Helical" evidence="8">
    <location>
        <begin position="275"/>
        <end position="296"/>
    </location>
</feature>
<feature type="transmembrane region" description="Helical" evidence="8">
    <location>
        <begin position="99"/>
        <end position="120"/>
    </location>
</feature>
<comment type="caution">
    <text evidence="9">The sequence shown here is derived from an EMBL/GenBank/DDBJ whole genome shotgun (WGS) entry which is preliminary data.</text>
</comment>
<dbReference type="GO" id="GO:0005886">
    <property type="term" value="C:plasma membrane"/>
    <property type="evidence" value="ECO:0007669"/>
    <property type="project" value="UniProtKB-SubCell"/>
</dbReference>
<feature type="transmembrane region" description="Helical" evidence="8">
    <location>
        <begin position="149"/>
        <end position="167"/>
    </location>
</feature>
<evidence type="ECO:0000256" key="5">
    <source>
        <dbReference type="ARBA" id="ARBA00022989"/>
    </source>
</evidence>
<evidence type="ECO:0000256" key="7">
    <source>
        <dbReference type="ARBA" id="ARBA00024033"/>
    </source>
</evidence>
<keyword evidence="10" id="KW-1185">Reference proteome</keyword>
<accession>A0A848L812</accession>
<keyword evidence="4 8" id="KW-0812">Transmembrane</keyword>
<comment type="subcellular location">
    <subcellularLocation>
        <location evidence="1">Cell membrane</location>
        <topology evidence="1">Multi-pass membrane protein</topology>
    </subcellularLocation>
</comment>
<evidence type="ECO:0000256" key="6">
    <source>
        <dbReference type="ARBA" id="ARBA00023136"/>
    </source>
</evidence>
<feature type="transmembrane region" description="Helical" evidence="8">
    <location>
        <begin position="397"/>
        <end position="421"/>
    </location>
</feature>
<keyword evidence="2" id="KW-1003">Cell membrane</keyword>
<name>A0A848L812_9ACTN</name>
<evidence type="ECO:0000256" key="4">
    <source>
        <dbReference type="ARBA" id="ARBA00022692"/>
    </source>
</evidence>
<comment type="similarity">
    <text evidence="7">Belongs to the glycosyltransferase 87 family.</text>
</comment>
<dbReference type="InterPro" id="IPR018584">
    <property type="entry name" value="GT87"/>
</dbReference>
<feature type="transmembrane region" description="Helical" evidence="8">
    <location>
        <begin position="9"/>
        <end position="28"/>
    </location>
</feature>
<sequence length="439" mass="48377">MSQQRRRGLVSTTAVVGFVLTGLLAWWLQDVIIPYDRPIWGLFDYQLDLDVYRAGAQTVLDGGKLYEAKLLGQMDYTYAPISVIVFIPFALMSFDAARIVWSIGIFIALYLVIMLSFKSLGHQADWRLRTIAVSLISVMMLLEPVRTTVWYGQINVFLMLLILADLLRRMPVGSDDVTQPRLSGVATGFAAGIKLTPLIFIFYLVLLRRWRTALGVVGGFVGTIAVGFFVLPAESWKFWTQTMFDSNRVGVPQTSGNQSARGALANLIGSDSPNVVLWLAIALAAVALGMYAAVLAHRHGQELLALSLVGMTSCVVSPMSWGHHWVWFVPLVVLGIHFVFDAGRSSAERVGAGVLLVAGFLSAFAWREHISFAIWLVNQTVPEAFLTGLFFKDGIVWLRWFTVDPYNWVFIGVAVATIVVARRSATRMSNSPSAAALPG</sequence>
<keyword evidence="5 8" id="KW-1133">Transmembrane helix</keyword>
<dbReference type="GO" id="GO:0016758">
    <property type="term" value="F:hexosyltransferase activity"/>
    <property type="evidence" value="ECO:0007669"/>
    <property type="project" value="InterPro"/>
</dbReference>
<dbReference type="AlphaFoldDB" id="A0A848L812"/>
<evidence type="ECO:0000256" key="1">
    <source>
        <dbReference type="ARBA" id="ARBA00004651"/>
    </source>
</evidence>
<keyword evidence="3" id="KW-0808">Transferase</keyword>
<protein>
    <submittedName>
        <fullName evidence="9">DUF2029 domain-containing protein</fullName>
    </submittedName>
</protein>
<dbReference type="EMBL" id="JABBNB010000051">
    <property type="protein sequence ID" value="NMO05115.1"/>
    <property type="molecule type" value="Genomic_DNA"/>
</dbReference>
<dbReference type="Proteomes" id="UP000550729">
    <property type="component" value="Unassembled WGS sequence"/>
</dbReference>
<evidence type="ECO:0000313" key="9">
    <source>
        <dbReference type="EMBL" id="NMO05115.1"/>
    </source>
</evidence>
<evidence type="ECO:0000256" key="8">
    <source>
        <dbReference type="SAM" id="Phobius"/>
    </source>
</evidence>
<feature type="transmembrane region" description="Helical" evidence="8">
    <location>
        <begin position="187"/>
        <end position="206"/>
    </location>
</feature>
<evidence type="ECO:0000256" key="3">
    <source>
        <dbReference type="ARBA" id="ARBA00022679"/>
    </source>
</evidence>
<organism evidence="9 10">
    <name type="scientific">Gordonia asplenii</name>
    <dbReference type="NCBI Taxonomy" id="2725283"/>
    <lineage>
        <taxon>Bacteria</taxon>
        <taxon>Bacillati</taxon>
        <taxon>Actinomycetota</taxon>
        <taxon>Actinomycetes</taxon>
        <taxon>Mycobacteriales</taxon>
        <taxon>Gordoniaceae</taxon>
        <taxon>Gordonia</taxon>
    </lineage>
</organism>
<keyword evidence="6 8" id="KW-0472">Membrane</keyword>
<feature type="transmembrane region" description="Helical" evidence="8">
    <location>
        <begin position="354"/>
        <end position="377"/>
    </location>
</feature>
<proteinExistence type="inferred from homology"/>